<sequence length="79" mass="8547">MDQRIRHHAIPIAGINTFYREAGAPDAPAILLPHGYPCSSFVHGRPWFAKPSLLDDATVGIAPVHSDLLCNTRCTVPDG</sequence>
<gene>
    <name evidence="1" type="ORF">CAL20_18535</name>
</gene>
<comment type="caution">
    <text evidence="1">The sequence shown here is derived from an EMBL/GenBank/DDBJ whole genome shotgun (WGS) entry which is preliminary data.</text>
</comment>
<dbReference type="SUPFAM" id="SSF53474">
    <property type="entry name" value="alpha/beta-Hydrolases"/>
    <property type="match status" value="1"/>
</dbReference>
<evidence type="ECO:0000313" key="1">
    <source>
        <dbReference type="EMBL" id="OZI54467.1"/>
    </source>
</evidence>
<proteinExistence type="predicted"/>
<reference evidence="1 2" key="1">
    <citation type="submission" date="2017-05" db="EMBL/GenBank/DDBJ databases">
        <title>Complete and WGS of Bordetella genogroups.</title>
        <authorList>
            <person name="Spilker T."/>
            <person name="LiPuma J."/>
        </authorList>
    </citation>
    <scope>NUCLEOTIDE SEQUENCE [LARGE SCALE GENOMIC DNA]</scope>
    <source>
        <strain evidence="1 2">AU9919</strain>
    </source>
</reference>
<name>A0A261TYW8_9BORD</name>
<organism evidence="1 2">
    <name type="scientific">Bordetella genomosp. 4</name>
    <dbReference type="NCBI Taxonomy" id="463044"/>
    <lineage>
        <taxon>Bacteria</taxon>
        <taxon>Pseudomonadati</taxon>
        <taxon>Pseudomonadota</taxon>
        <taxon>Betaproteobacteria</taxon>
        <taxon>Burkholderiales</taxon>
        <taxon>Alcaligenaceae</taxon>
        <taxon>Bordetella</taxon>
    </lineage>
</organism>
<dbReference type="EMBL" id="NEVQ01000017">
    <property type="protein sequence ID" value="OZI54467.1"/>
    <property type="molecule type" value="Genomic_DNA"/>
</dbReference>
<dbReference type="InterPro" id="IPR029058">
    <property type="entry name" value="AB_hydrolase_fold"/>
</dbReference>
<dbReference type="Gene3D" id="3.40.50.1820">
    <property type="entry name" value="alpha/beta hydrolase"/>
    <property type="match status" value="1"/>
</dbReference>
<dbReference type="Proteomes" id="UP000216885">
    <property type="component" value="Unassembled WGS sequence"/>
</dbReference>
<evidence type="ECO:0000313" key="2">
    <source>
        <dbReference type="Proteomes" id="UP000216885"/>
    </source>
</evidence>
<protein>
    <recommendedName>
        <fullName evidence="3">Alpha/beta hydrolase</fullName>
    </recommendedName>
</protein>
<keyword evidence="2" id="KW-1185">Reference proteome</keyword>
<accession>A0A261TYW8</accession>
<dbReference type="AlphaFoldDB" id="A0A261TYW8"/>
<evidence type="ECO:0008006" key="3">
    <source>
        <dbReference type="Google" id="ProtNLM"/>
    </source>
</evidence>